<comment type="caution">
    <text evidence="1">The sequence shown here is derived from an EMBL/GenBank/DDBJ whole genome shotgun (WGS) entry which is preliminary data.</text>
</comment>
<organism evidence="1 2">
    <name type="scientific">Candidatus Opimibacter skivensis</name>
    <dbReference type="NCBI Taxonomy" id="2982028"/>
    <lineage>
        <taxon>Bacteria</taxon>
        <taxon>Pseudomonadati</taxon>
        <taxon>Bacteroidota</taxon>
        <taxon>Saprospiria</taxon>
        <taxon>Saprospirales</taxon>
        <taxon>Saprospiraceae</taxon>
        <taxon>Candidatus Opimibacter</taxon>
    </lineage>
</organism>
<reference evidence="1 2" key="1">
    <citation type="submission" date="2020-10" db="EMBL/GenBank/DDBJ databases">
        <title>Connecting structure to function with the recovery of over 1000 high-quality activated sludge metagenome-assembled genomes encoding full-length rRNA genes using long-read sequencing.</title>
        <authorList>
            <person name="Singleton C.M."/>
            <person name="Petriglieri F."/>
            <person name="Kristensen J.M."/>
            <person name="Kirkegaard R.H."/>
            <person name="Michaelsen T.Y."/>
            <person name="Andersen M.H."/>
            <person name="Karst S.M."/>
            <person name="Dueholm M.S."/>
            <person name="Nielsen P.H."/>
            <person name="Albertsen M."/>
        </authorList>
    </citation>
    <scope>NUCLEOTIDE SEQUENCE [LARGE SCALE GENOMIC DNA]</scope>
    <source>
        <strain evidence="1">Ribe_18-Q3-R11-54_MAXAC.273</strain>
    </source>
</reference>
<dbReference type="Proteomes" id="UP000808337">
    <property type="component" value="Unassembled WGS sequence"/>
</dbReference>
<gene>
    <name evidence="1" type="ORF">IPP15_08435</name>
</gene>
<evidence type="ECO:0000313" key="2">
    <source>
        <dbReference type="Proteomes" id="UP000808337"/>
    </source>
</evidence>
<protein>
    <submittedName>
        <fullName evidence="1">Uncharacterized protein</fullName>
    </submittedName>
</protein>
<evidence type="ECO:0000313" key="1">
    <source>
        <dbReference type="EMBL" id="MBK9982437.1"/>
    </source>
</evidence>
<sequence>MNTKIKILVLIILAGMAIVSSVVGQGSVFGFMAGPSLSNQKLNGFSKEPFLRYHALVFLESSSEISPNSLYARLGYHVKGSAVNVQRYYDTDNIEHPGSSYAMEFHNLSLSIGVKQRREFGAKHFSYGFGLRGDYNVKAKFGYLFAGLTGAQNKITYGVDVNGGIELPLSELVSVVVELGVSPDLSEQMFIPPQDTGYNYEDGSPVILPETKLTNVVFEARVGFRFWHKVIYTD</sequence>
<dbReference type="EMBL" id="JADKGY010000006">
    <property type="protein sequence ID" value="MBK9982437.1"/>
    <property type="molecule type" value="Genomic_DNA"/>
</dbReference>
<name>A0A9D7XT71_9BACT</name>
<accession>A0A9D7XT71</accession>
<proteinExistence type="predicted"/>
<dbReference type="AlphaFoldDB" id="A0A9D7XT71"/>